<reference evidence="1" key="1">
    <citation type="submission" date="2020-02" db="EMBL/GenBank/DDBJ databases">
        <authorList>
            <person name="Meier V. D."/>
        </authorList>
    </citation>
    <scope>NUCLEOTIDE SEQUENCE</scope>
    <source>
        <strain evidence="1">AVDCRST_MAG08</strain>
    </source>
</reference>
<accession>A0A6J4JGV0</accession>
<dbReference type="PANTHER" id="PTHR30632">
    <property type="entry name" value="MOLYBDATE-BINDING PERIPLASMIC PROTEIN"/>
    <property type="match status" value="1"/>
</dbReference>
<dbReference type="InterPro" id="IPR050682">
    <property type="entry name" value="ModA/WtpA"/>
</dbReference>
<sequence length="231" mass="23567">MGVLRELAPGYEKATGARIAAAFAPTTALTERIGAGEAADVAILTAAAIDELTRDGILSADGRVDLARSVVGVAVRAGAPKPDIGSPGAFTRALLDARSLAYSRAGASGIFFADLIRRLGIAERVNAKATVIPSGLTGELAARGEVEVAIQQVSELLEVPGVDIVGPLPAELDAVTVFSGALFAASPRKRAGMALLRFLSAPDAAPVYARKGLEPLGAAEPASRSGRVECR</sequence>
<evidence type="ECO:0000313" key="1">
    <source>
        <dbReference type="EMBL" id="CAA9277696.1"/>
    </source>
</evidence>
<organism evidence="1">
    <name type="scientific">uncultured Acetobacteraceae bacterium</name>
    <dbReference type="NCBI Taxonomy" id="169975"/>
    <lineage>
        <taxon>Bacteria</taxon>
        <taxon>Pseudomonadati</taxon>
        <taxon>Pseudomonadota</taxon>
        <taxon>Alphaproteobacteria</taxon>
        <taxon>Acetobacterales</taxon>
        <taxon>Acetobacteraceae</taxon>
        <taxon>environmental samples</taxon>
    </lineage>
</organism>
<proteinExistence type="predicted"/>
<dbReference type="AlphaFoldDB" id="A0A6J4JGV0"/>
<dbReference type="EMBL" id="CADCTG010000269">
    <property type="protein sequence ID" value="CAA9277696.1"/>
    <property type="molecule type" value="Genomic_DNA"/>
</dbReference>
<dbReference type="GO" id="GO:0015689">
    <property type="term" value="P:molybdate ion transport"/>
    <property type="evidence" value="ECO:0007669"/>
    <property type="project" value="TreeGrafter"/>
</dbReference>
<gene>
    <name evidence="1" type="ORF">AVDCRST_MAG08-3553</name>
</gene>
<dbReference type="GO" id="GO:0030973">
    <property type="term" value="F:molybdate ion binding"/>
    <property type="evidence" value="ECO:0007669"/>
    <property type="project" value="TreeGrafter"/>
</dbReference>
<protein>
    <submittedName>
        <fullName evidence="1">Uncharacterized protein</fullName>
    </submittedName>
</protein>
<dbReference type="PANTHER" id="PTHR30632:SF11">
    <property type="entry name" value="BLR4797 PROTEIN"/>
    <property type="match status" value="1"/>
</dbReference>
<name>A0A6J4JGV0_9PROT</name>
<dbReference type="Pfam" id="PF13531">
    <property type="entry name" value="SBP_bac_11"/>
    <property type="match status" value="1"/>
</dbReference>
<dbReference type="SUPFAM" id="SSF53850">
    <property type="entry name" value="Periplasmic binding protein-like II"/>
    <property type="match status" value="1"/>
</dbReference>
<dbReference type="Gene3D" id="3.40.190.10">
    <property type="entry name" value="Periplasmic binding protein-like II"/>
    <property type="match status" value="2"/>
</dbReference>